<dbReference type="Proteomes" id="UP000321150">
    <property type="component" value="Unassembled WGS sequence"/>
</dbReference>
<evidence type="ECO:0000313" key="1">
    <source>
        <dbReference type="EMBL" id="GEN71233.1"/>
    </source>
</evidence>
<dbReference type="AlphaFoldDB" id="A0A511Y7S6"/>
<name>A0A511Y7S6_9FLAO</name>
<dbReference type="RefSeq" id="WP_111959460.1">
    <property type="nucleotide sequence ID" value="NZ_BJYI01000004.1"/>
</dbReference>
<evidence type="ECO:0000313" key="2">
    <source>
        <dbReference type="Proteomes" id="UP000321150"/>
    </source>
</evidence>
<gene>
    <name evidence="1" type="ORF">CLA01_13050</name>
</gene>
<protein>
    <submittedName>
        <fullName evidence="1">Uncharacterized protein</fullName>
    </submittedName>
</protein>
<accession>A0A511Y7S6</accession>
<dbReference type="OrthoDB" id="1263570at2"/>
<dbReference type="EMBL" id="BJYI01000004">
    <property type="protein sequence ID" value="GEN71233.1"/>
    <property type="molecule type" value="Genomic_DNA"/>
</dbReference>
<comment type="caution">
    <text evidence="1">The sequence shown here is derived from an EMBL/GenBank/DDBJ whole genome shotgun (WGS) entry which is preliminary data.</text>
</comment>
<sequence length="109" mass="12708">MKLEEIIKAVRINQLGELLSENFVDLDLDKIIIYAEYSIGADSDYKFFKSKRGLGEIIKDNNVNYERLCSIRELDNLINSFLSEYSKKDDDILVIEVLDYLDTNNNQYS</sequence>
<reference evidence="1 2" key="1">
    <citation type="submission" date="2019-07" db="EMBL/GenBank/DDBJ databases">
        <title>Whole genome shotgun sequence of Chryseobacterium lathyri NBRC 105250.</title>
        <authorList>
            <person name="Hosoyama A."/>
            <person name="Uohara A."/>
            <person name="Ohji S."/>
            <person name="Ichikawa N."/>
        </authorList>
    </citation>
    <scope>NUCLEOTIDE SEQUENCE [LARGE SCALE GENOMIC DNA]</scope>
    <source>
        <strain evidence="1 2">NBRC 105250</strain>
    </source>
</reference>
<organism evidence="1 2">
    <name type="scientific">Chryseobacterium lathyri</name>
    <dbReference type="NCBI Taxonomy" id="395933"/>
    <lineage>
        <taxon>Bacteria</taxon>
        <taxon>Pseudomonadati</taxon>
        <taxon>Bacteroidota</taxon>
        <taxon>Flavobacteriia</taxon>
        <taxon>Flavobacteriales</taxon>
        <taxon>Weeksellaceae</taxon>
        <taxon>Chryseobacterium group</taxon>
        <taxon>Chryseobacterium</taxon>
    </lineage>
</organism>
<proteinExistence type="predicted"/>